<evidence type="ECO:0000313" key="3">
    <source>
        <dbReference type="Proteomes" id="UP001195483"/>
    </source>
</evidence>
<reference evidence="2" key="3">
    <citation type="submission" date="2023-05" db="EMBL/GenBank/DDBJ databases">
        <authorList>
            <person name="Smith C.H."/>
        </authorList>
    </citation>
    <scope>NUCLEOTIDE SEQUENCE</scope>
    <source>
        <strain evidence="2">CHS0354</strain>
        <tissue evidence="2">Mantle</tissue>
    </source>
</reference>
<dbReference type="EMBL" id="JAEAOA010000133">
    <property type="protein sequence ID" value="KAK3609427.1"/>
    <property type="molecule type" value="Genomic_DNA"/>
</dbReference>
<feature type="compositionally biased region" description="Basic and acidic residues" evidence="1">
    <location>
        <begin position="66"/>
        <end position="81"/>
    </location>
</feature>
<feature type="region of interest" description="Disordered" evidence="1">
    <location>
        <begin position="62"/>
        <end position="81"/>
    </location>
</feature>
<accession>A0AAE0TFG5</accession>
<keyword evidence="3" id="KW-1185">Reference proteome</keyword>
<gene>
    <name evidence="2" type="ORF">CHS0354_001357</name>
</gene>
<reference evidence="2" key="1">
    <citation type="journal article" date="2021" name="Genome Biol. Evol.">
        <title>A High-Quality Reference Genome for a Parasitic Bivalve with Doubly Uniparental Inheritance (Bivalvia: Unionida).</title>
        <authorList>
            <person name="Smith C.H."/>
        </authorList>
    </citation>
    <scope>NUCLEOTIDE SEQUENCE</scope>
    <source>
        <strain evidence="2">CHS0354</strain>
    </source>
</reference>
<name>A0AAE0TFG5_9BIVA</name>
<reference evidence="2" key="2">
    <citation type="journal article" date="2021" name="Genome Biol. Evol.">
        <title>Developing a high-quality reference genome for a parasitic bivalve with doubly uniparental inheritance (Bivalvia: Unionida).</title>
        <authorList>
            <person name="Smith C.H."/>
        </authorList>
    </citation>
    <scope>NUCLEOTIDE SEQUENCE</scope>
    <source>
        <strain evidence="2">CHS0354</strain>
        <tissue evidence="2">Mantle</tissue>
    </source>
</reference>
<dbReference type="Proteomes" id="UP001195483">
    <property type="component" value="Unassembled WGS sequence"/>
</dbReference>
<comment type="caution">
    <text evidence="2">The sequence shown here is derived from an EMBL/GenBank/DDBJ whole genome shotgun (WGS) entry which is preliminary data.</text>
</comment>
<sequence>MSSSDQYYQSKSWKSSVHLKKEERRRLASLLIKYQNIFSKSSDDLGRTDLVKCRVNAANATPSRLPIEKKRNREGGSQENA</sequence>
<dbReference type="AlphaFoldDB" id="A0AAE0TFG5"/>
<proteinExistence type="predicted"/>
<evidence type="ECO:0000256" key="1">
    <source>
        <dbReference type="SAM" id="MobiDB-lite"/>
    </source>
</evidence>
<protein>
    <submittedName>
        <fullName evidence="2">Uncharacterized protein</fullName>
    </submittedName>
</protein>
<organism evidence="2 3">
    <name type="scientific">Potamilus streckersoni</name>
    <dbReference type="NCBI Taxonomy" id="2493646"/>
    <lineage>
        <taxon>Eukaryota</taxon>
        <taxon>Metazoa</taxon>
        <taxon>Spiralia</taxon>
        <taxon>Lophotrochozoa</taxon>
        <taxon>Mollusca</taxon>
        <taxon>Bivalvia</taxon>
        <taxon>Autobranchia</taxon>
        <taxon>Heteroconchia</taxon>
        <taxon>Palaeoheterodonta</taxon>
        <taxon>Unionida</taxon>
        <taxon>Unionoidea</taxon>
        <taxon>Unionidae</taxon>
        <taxon>Ambleminae</taxon>
        <taxon>Lampsilini</taxon>
        <taxon>Potamilus</taxon>
    </lineage>
</organism>
<evidence type="ECO:0000313" key="2">
    <source>
        <dbReference type="EMBL" id="KAK3609427.1"/>
    </source>
</evidence>